<dbReference type="WBParaSite" id="PSAMB.scaffold3412size18379.g21385.t1">
    <property type="protein sequence ID" value="PSAMB.scaffold3412size18379.g21385.t1"/>
    <property type="gene ID" value="PSAMB.scaffold3412size18379.g21385"/>
</dbReference>
<dbReference type="AlphaFoldDB" id="A0A914W9S6"/>
<feature type="region of interest" description="Disordered" evidence="1">
    <location>
        <begin position="77"/>
        <end position="100"/>
    </location>
</feature>
<reference evidence="3" key="1">
    <citation type="submission" date="2022-11" db="UniProtKB">
        <authorList>
            <consortium name="WormBaseParasite"/>
        </authorList>
    </citation>
    <scope>IDENTIFICATION</scope>
</reference>
<keyword evidence="2" id="KW-1185">Reference proteome</keyword>
<name>A0A914W9S6_9BILA</name>
<protein>
    <submittedName>
        <fullName evidence="3">Uncharacterized protein</fullName>
    </submittedName>
</protein>
<feature type="compositionally biased region" description="Low complexity" evidence="1">
    <location>
        <begin position="158"/>
        <end position="169"/>
    </location>
</feature>
<feature type="region of interest" description="Disordered" evidence="1">
    <location>
        <begin position="158"/>
        <end position="187"/>
    </location>
</feature>
<evidence type="ECO:0000313" key="2">
    <source>
        <dbReference type="Proteomes" id="UP000887566"/>
    </source>
</evidence>
<evidence type="ECO:0000256" key="1">
    <source>
        <dbReference type="SAM" id="MobiDB-lite"/>
    </source>
</evidence>
<evidence type="ECO:0000313" key="3">
    <source>
        <dbReference type="WBParaSite" id="PSAMB.scaffold3412size18379.g21385.t1"/>
    </source>
</evidence>
<feature type="compositionally biased region" description="Polar residues" evidence="1">
    <location>
        <begin position="87"/>
        <end position="100"/>
    </location>
</feature>
<feature type="compositionally biased region" description="Basic and acidic residues" evidence="1">
    <location>
        <begin position="77"/>
        <end position="86"/>
    </location>
</feature>
<organism evidence="2 3">
    <name type="scientific">Plectus sambesii</name>
    <dbReference type="NCBI Taxonomy" id="2011161"/>
    <lineage>
        <taxon>Eukaryota</taxon>
        <taxon>Metazoa</taxon>
        <taxon>Ecdysozoa</taxon>
        <taxon>Nematoda</taxon>
        <taxon>Chromadorea</taxon>
        <taxon>Plectida</taxon>
        <taxon>Plectina</taxon>
        <taxon>Plectoidea</taxon>
        <taxon>Plectidae</taxon>
        <taxon>Plectus</taxon>
    </lineage>
</organism>
<sequence length="220" mass="24746">MRAKPNAPSHWCQWNEHRRSLHYTPRLTPLLVLHSPSIAPSRRPTRRELLRRRTAAADARLNSLAIFILRRKDNPKRPTAVDRRAEVQTSSSNAQSHKNTAQHIDDDANCCCCCGLRTAGENNACRRSVCDQWRGDRPASADYERSIADGPTVALCGAPARRPSSASQPARPPRPNRIHLRSSTKKRAVPSIFTAAVNLWERTLTRHEQRTTSATVQPQQ</sequence>
<proteinExistence type="predicted"/>
<dbReference type="Proteomes" id="UP000887566">
    <property type="component" value="Unplaced"/>
</dbReference>
<accession>A0A914W9S6</accession>
<feature type="compositionally biased region" description="Basic residues" evidence="1">
    <location>
        <begin position="174"/>
        <end position="187"/>
    </location>
</feature>